<feature type="binding site" evidence="1">
    <location>
        <position position="88"/>
    </location>
    <ligand>
        <name>Zn(2+)</name>
        <dbReference type="ChEBI" id="CHEBI:29105"/>
    </ligand>
</feature>
<organism evidence="2 3">
    <name type="scientific">Bugula neritina</name>
    <name type="common">Brown bryozoan</name>
    <name type="synonym">Sertularia neritina</name>
    <dbReference type="NCBI Taxonomy" id="10212"/>
    <lineage>
        <taxon>Eukaryota</taxon>
        <taxon>Metazoa</taxon>
        <taxon>Spiralia</taxon>
        <taxon>Lophotrochozoa</taxon>
        <taxon>Bryozoa</taxon>
        <taxon>Gymnolaemata</taxon>
        <taxon>Cheilostomatida</taxon>
        <taxon>Flustrina</taxon>
        <taxon>Buguloidea</taxon>
        <taxon>Bugulidae</taxon>
        <taxon>Bugula</taxon>
    </lineage>
</organism>
<evidence type="ECO:0000313" key="2">
    <source>
        <dbReference type="EMBL" id="KAF6027966.1"/>
    </source>
</evidence>
<feature type="binding site" evidence="1">
    <location>
        <position position="168"/>
    </location>
    <ligand>
        <name>Zn(2+)</name>
        <dbReference type="ChEBI" id="CHEBI:29105"/>
    </ligand>
</feature>
<keyword evidence="1" id="KW-0862">Zinc</keyword>
<feature type="binding site" evidence="1">
    <location>
        <position position="93"/>
    </location>
    <ligand>
        <name>Zn(2+)</name>
        <dbReference type="ChEBI" id="CHEBI:29105"/>
    </ligand>
</feature>
<evidence type="ECO:0000256" key="1">
    <source>
        <dbReference type="PIRSR" id="PIRSR605301-1"/>
    </source>
</evidence>
<reference evidence="2" key="1">
    <citation type="submission" date="2020-06" db="EMBL/GenBank/DDBJ databases">
        <title>Draft genome of Bugula neritina, a colonial animal packing powerful symbionts and potential medicines.</title>
        <authorList>
            <person name="Rayko M."/>
        </authorList>
    </citation>
    <scope>NUCLEOTIDE SEQUENCE [LARGE SCALE GENOMIC DNA]</scope>
    <source>
        <strain evidence="2">Kwan_BN1</strain>
    </source>
</reference>
<dbReference type="AlphaFoldDB" id="A0A7J7JR97"/>
<dbReference type="PANTHER" id="PTHR22599">
    <property type="entry name" value="MPS ONE BINDER KINASE ACTIVATOR-LIKE MOB"/>
    <property type="match status" value="1"/>
</dbReference>
<gene>
    <name evidence="2" type="ORF">EB796_013717</name>
</gene>
<accession>A0A7J7JR97</accession>
<sequence>MDWLMGRTKRKDKDAGGAISSGESKLYLEESFTKETIHHHIPNLDLPYSLEELVALPYGFAQEEWLAWHTISFFEQLNTLIGVVSHSCTASTCPAMTAPGNVSYSWVDDKGKKSKCSAPQYIDYITTYINKNVNDHSIFPTKHGEEFPPNFLSIVQKIHRYMFHALAHIYYAHYHQVVLLKLHGHLNTFFAHFMLFNWTFKLIDEKETDIMIDLVRALKAIPQENKENQANS</sequence>
<proteinExistence type="predicted"/>
<evidence type="ECO:0008006" key="4">
    <source>
        <dbReference type="Google" id="ProtNLM"/>
    </source>
</evidence>
<dbReference type="InterPro" id="IPR036703">
    <property type="entry name" value="MOB_kinase_act_sf"/>
</dbReference>
<dbReference type="Gene3D" id="1.20.140.30">
    <property type="entry name" value="MOB kinase activator"/>
    <property type="match status" value="1"/>
</dbReference>
<dbReference type="InterPro" id="IPR005301">
    <property type="entry name" value="MOB_kinase_act_fam"/>
</dbReference>
<keyword evidence="3" id="KW-1185">Reference proteome</keyword>
<dbReference type="Proteomes" id="UP000593567">
    <property type="component" value="Unassembled WGS sequence"/>
</dbReference>
<comment type="caution">
    <text evidence="2">The sequence shown here is derived from an EMBL/GenBank/DDBJ whole genome shotgun (WGS) entry which is preliminary data.</text>
</comment>
<keyword evidence="1" id="KW-0479">Metal-binding</keyword>
<feature type="binding site" evidence="1">
    <location>
        <position position="173"/>
    </location>
    <ligand>
        <name>Zn(2+)</name>
        <dbReference type="ChEBI" id="CHEBI:29105"/>
    </ligand>
</feature>
<dbReference type="Pfam" id="PF03637">
    <property type="entry name" value="Mob1_phocein"/>
    <property type="match status" value="1"/>
</dbReference>
<dbReference type="SUPFAM" id="SSF101152">
    <property type="entry name" value="Mob1/phocein"/>
    <property type="match status" value="1"/>
</dbReference>
<name>A0A7J7JR97_BUGNE</name>
<dbReference type="EMBL" id="VXIV02002003">
    <property type="protein sequence ID" value="KAF6027966.1"/>
    <property type="molecule type" value="Genomic_DNA"/>
</dbReference>
<dbReference type="SMART" id="SM01388">
    <property type="entry name" value="Mob1_phocein"/>
    <property type="match status" value="1"/>
</dbReference>
<evidence type="ECO:0000313" key="3">
    <source>
        <dbReference type="Proteomes" id="UP000593567"/>
    </source>
</evidence>
<dbReference type="OrthoDB" id="8170117at2759"/>
<protein>
    <recommendedName>
        <fullName evidence="4">MOB2</fullName>
    </recommendedName>
</protein>